<organism evidence="1 2">
    <name type="scientific">Boothiomyces macroporosus</name>
    <dbReference type="NCBI Taxonomy" id="261099"/>
    <lineage>
        <taxon>Eukaryota</taxon>
        <taxon>Fungi</taxon>
        <taxon>Fungi incertae sedis</taxon>
        <taxon>Chytridiomycota</taxon>
        <taxon>Chytridiomycota incertae sedis</taxon>
        <taxon>Chytridiomycetes</taxon>
        <taxon>Rhizophydiales</taxon>
        <taxon>Terramycetaceae</taxon>
        <taxon>Boothiomyces</taxon>
    </lineage>
</organism>
<keyword evidence="2" id="KW-1185">Reference proteome</keyword>
<proteinExistence type="predicted"/>
<accession>A0AAD5UB10</accession>
<reference evidence="1" key="1">
    <citation type="submission" date="2020-05" db="EMBL/GenBank/DDBJ databases">
        <title>Phylogenomic resolution of chytrid fungi.</title>
        <authorList>
            <person name="Stajich J.E."/>
            <person name="Amses K."/>
            <person name="Simmons R."/>
            <person name="Seto K."/>
            <person name="Myers J."/>
            <person name="Bonds A."/>
            <person name="Quandt C.A."/>
            <person name="Barry K."/>
            <person name="Liu P."/>
            <person name="Grigoriev I."/>
            <person name="Longcore J.E."/>
            <person name="James T.Y."/>
        </authorList>
    </citation>
    <scope>NUCLEOTIDE SEQUENCE</scope>
    <source>
        <strain evidence="1">PLAUS21</strain>
    </source>
</reference>
<dbReference type="EMBL" id="JADGKB010000131">
    <property type="protein sequence ID" value="KAJ3252739.1"/>
    <property type="molecule type" value="Genomic_DNA"/>
</dbReference>
<evidence type="ECO:0000313" key="2">
    <source>
        <dbReference type="Proteomes" id="UP001210925"/>
    </source>
</evidence>
<protein>
    <submittedName>
        <fullName evidence="1">Uncharacterized protein</fullName>
    </submittedName>
</protein>
<sequence length="155" mass="16326">MQLNFVILAATVLAQQNCDDTNFGACLQQNQVFLDSTCTPLQKNDPTNYQKCLCYQLVNAKTCYAQCPNNSTVQNQFTTGVLVSLNAQCKTAQLDPNNLPQPAPWVTYTATATAGSSTQTIAGSAPTGTSTQKASSNGLSGSAYALALGIVGMLF</sequence>
<evidence type="ECO:0000313" key="1">
    <source>
        <dbReference type="EMBL" id="KAJ3252739.1"/>
    </source>
</evidence>
<name>A0AAD5UB10_9FUNG</name>
<gene>
    <name evidence="1" type="ORF">HK103_001294</name>
</gene>
<dbReference type="AlphaFoldDB" id="A0AAD5UB10"/>
<dbReference type="Proteomes" id="UP001210925">
    <property type="component" value="Unassembled WGS sequence"/>
</dbReference>
<comment type="caution">
    <text evidence="1">The sequence shown here is derived from an EMBL/GenBank/DDBJ whole genome shotgun (WGS) entry which is preliminary data.</text>
</comment>